<dbReference type="Proteomes" id="UP000000763">
    <property type="component" value="Chromosome 6"/>
</dbReference>
<accession>Q69TN9</accession>
<name>Q69TN9_ORYSJ</name>
<protein>
    <submittedName>
        <fullName evidence="2">Uncharacterized protein</fullName>
    </submittedName>
</protein>
<organism evidence="2 3">
    <name type="scientific">Oryza sativa subsp. japonica</name>
    <name type="common">Rice</name>
    <dbReference type="NCBI Taxonomy" id="39947"/>
    <lineage>
        <taxon>Eukaryota</taxon>
        <taxon>Viridiplantae</taxon>
        <taxon>Streptophyta</taxon>
        <taxon>Embryophyta</taxon>
        <taxon>Tracheophyta</taxon>
        <taxon>Spermatophyta</taxon>
        <taxon>Magnoliopsida</taxon>
        <taxon>Liliopsida</taxon>
        <taxon>Poales</taxon>
        <taxon>Poaceae</taxon>
        <taxon>BOP clade</taxon>
        <taxon>Oryzoideae</taxon>
        <taxon>Oryzeae</taxon>
        <taxon>Oryzinae</taxon>
        <taxon>Oryza</taxon>
        <taxon>Oryza sativa</taxon>
    </lineage>
</organism>
<reference evidence="1" key="1">
    <citation type="submission" date="2001-04" db="EMBL/GenBank/DDBJ databases">
        <title>Oryza sativa nipponbare(GA3) genomic DNA, chromosome 6, PAC clone:P0618D11.</title>
        <authorList>
            <person name="Sasaki T."/>
            <person name="Matsumoto T."/>
            <person name="Yamamoto K."/>
        </authorList>
    </citation>
    <scope>NUCLEOTIDE SEQUENCE</scope>
</reference>
<dbReference type="AlphaFoldDB" id="Q69TN9"/>
<reference evidence="3" key="4">
    <citation type="journal article" date="2008" name="Nucleic Acids Res.">
        <title>The rice annotation project database (RAP-DB): 2008 update.</title>
        <authorList>
            <consortium name="The rice annotation project (RAP)"/>
        </authorList>
    </citation>
    <scope>GENOME REANNOTATION</scope>
    <source>
        <strain evidence="3">cv. Nipponbare</strain>
    </source>
</reference>
<dbReference type="EMBL" id="AP003512">
    <property type="protein sequence ID" value="BAD35241.1"/>
    <property type="molecule type" value="Genomic_DNA"/>
</dbReference>
<reference evidence="2" key="2">
    <citation type="submission" date="2002-02" db="EMBL/GenBank/DDBJ databases">
        <title>Oryza sativa nipponbare(GA3) genomic DNA, chromosome 6, BAC clone:OSJNBa0031P18.</title>
        <authorList>
            <person name="Sasaki T."/>
            <person name="Matsumoto T."/>
            <person name="Yamamoto K."/>
        </authorList>
    </citation>
    <scope>NUCLEOTIDE SEQUENCE</scope>
</reference>
<sequence>MVDCEHMVLKVVLMTIKDREKSVGVAGESMPLVFEGMNPYKERLENMMARFDEIWGDVPKKIGQISERSNTRKQGIFLKD</sequence>
<evidence type="ECO:0000313" key="1">
    <source>
        <dbReference type="EMBL" id="BAD35241.1"/>
    </source>
</evidence>
<reference evidence="3" key="3">
    <citation type="journal article" date="2005" name="Nature">
        <title>The map-based sequence of the rice genome.</title>
        <authorList>
            <consortium name="International rice genome sequencing project (IRGSP)"/>
            <person name="Matsumoto T."/>
            <person name="Wu J."/>
            <person name="Kanamori H."/>
            <person name="Katayose Y."/>
            <person name="Fujisawa M."/>
            <person name="Namiki N."/>
            <person name="Mizuno H."/>
            <person name="Yamamoto K."/>
            <person name="Antonio B.A."/>
            <person name="Baba T."/>
            <person name="Sakata K."/>
            <person name="Nagamura Y."/>
            <person name="Aoki H."/>
            <person name="Arikawa K."/>
            <person name="Arita K."/>
            <person name="Bito T."/>
            <person name="Chiden Y."/>
            <person name="Fujitsuka N."/>
            <person name="Fukunaka R."/>
            <person name="Hamada M."/>
            <person name="Harada C."/>
            <person name="Hayashi A."/>
            <person name="Hijishita S."/>
            <person name="Honda M."/>
            <person name="Hosokawa S."/>
            <person name="Ichikawa Y."/>
            <person name="Idonuma A."/>
            <person name="Iijima M."/>
            <person name="Ikeda M."/>
            <person name="Ikeno M."/>
            <person name="Ito K."/>
            <person name="Ito S."/>
            <person name="Ito T."/>
            <person name="Ito Y."/>
            <person name="Ito Y."/>
            <person name="Iwabuchi A."/>
            <person name="Kamiya K."/>
            <person name="Karasawa W."/>
            <person name="Kurita K."/>
            <person name="Katagiri S."/>
            <person name="Kikuta A."/>
            <person name="Kobayashi H."/>
            <person name="Kobayashi N."/>
            <person name="Machita K."/>
            <person name="Maehara T."/>
            <person name="Masukawa M."/>
            <person name="Mizubayashi T."/>
            <person name="Mukai Y."/>
            <person name="Nagasaki H."/>
            <person name="Nagata Y."/>
            <person name="Naito S."/>
            <person name="Nakashima M."/>
            <person name="Nakama Y."/>
            <person name="Nakamichi Y."/>
            <person name="Nakamura M."/>
            <person name="Meguro A."/>
            <person name="Negishi M."/>
            <person name="Ohta I."/>
            <person name="Ohta T."/>
            <person name="Okamoto M."/>
            <person name="Ono N."/>
            <person name="Saji S."/>
            <person name="Sakaguchi M."/>
            <person name="Sakai K."/>
            <person name="Shibata M."/>
            <person name="Shimokawa T."/>
            <person name="Song J."/>
            <person name="Takazaki Y."/>
            <person name="Terasawa K."/>
            <person name="Tsugane M."/>
            <person name="Tsuji K."/>
            <person name="Ueda S."/>
            <person name="Waki K."/>
            <person name="Yamagata H."/>
            <person name="Yamamoto M."/>
            <person name="Yamamoto S."/>
            <person name="Yamane H."/>
            <person name="Yoshiki S."/>
            <person name="Yoshihara R."/>
            <person name="Yukawa K."/>
            <person name="Zhong H."/>
            <person name="Yano M."/>
            <person name="Yuan Q."/>
            <person name="Ouyang S."/>
            <person name="Liu J."/>
            <person name="Jones K.M."/>
            <person name="Gansberger K."/>
            <person name="Moffat K."/>
            <person name="Hill J."/>
            <person name="Bera J."/>
            <person name="Fadrosh D."/>
            <person name="Jin S."/>
            <person name="Johri S."/>
            <person name="Kim M."/>
            <person name="Overton L."/>
            <person name="Reardon M."/>
            <person name="Tsitrin T."/>
            <person name="Vuong H."/>
            <person name="Weaver B."/>
            <person name="Ciecko A."/>
            <person name="Tallon L."/>
            <person name="Jackson J."/>
            <person name="Pai G."/>
            <person name="Aken S.V."/>
            <person name="Utterback T."/>
            <person name="Reidmuller S."/>
            <person name="Feldblyum T."/>
            <person name="Hsiao J."/>
            <person name="Zismann V."/>
            <person name="Iobst S."/>
            <person name="de Vazeille A.R."/>
            <person name="Buell C.R."/>
            <person name="Ying K."/>
            <person name="Li Y."/>
            <person name="Lu T."/>
            <person name="Huang Y."/>
            <person name="Zhao Q."/>
            <person name="Feng Q."/>
            <person name="Zhang L."/>
            <person name="Zhu J."/>
            <person name="Weng Q."/>
            <person name="Mu J."/>
            <person name="Lu Y."/>
            <person name="Fan D."/>
            <person name="Liu Y."/>
            <person name="Guan J."/>
            <person name="Zhang Y."/>
            <person name="Yu S."/>
            <person name="Liu X."/>
            <person name="Zhang Y."/>
            <person name="Hong G."/>
            <person name="Han B."/>
            <person name="Choisne N."/>
            <person name="Demange N."/>
            <person name="Orjeda G."/>
            <person name="Samain S."/>
            <person name="Cattolico L."/>
            <person name="Pelletier E."/>
            <person name="Couloux A."/>
            <person name="Segurens B."/>
            <person name="Wincker P."/>
            <person name="D'Hont A."/>
            <person name="Scarpelli C."/>
            <person name="Weissenbach J."/>
            <person name="Salanoubat M."/>
            <person name="Quetier F."/>
            <person name="Yu Y."/>
            <person name="Kim H.R."/>
            <person name="Rambo T."/>
            <person name="Currie J."/>
            <person name="Collura K."/>
            <person name="Luo M."/>
            <person name="Yang T."/>
            <person name="Ammiraju J.S.S."/>
            <person name="Engler F."/>
            <person name="Soderlund C."/>
            <person name="Wing R.A."/>
            <person name="Palmer L.E."/>
            <person name="de la Bastide M."/>
            <person name="Spiegel L."/>
            <person name="Nascimento L."/>
            <person name="Zutavern T."/>
            <person name="O'Shaughnessy A."/>
            <person name="Dike S."/>
            <person name="Dedhia N."/>
            <person name="Preston R."/>
            <person name="Balija V."/>
            <person name="McCombie W.R."/>
            <person name="Chow T."/>
            <person name="Chen H."/>
            <person name="Chung M."/>
            <person name="Chen C."/>
            <person name="Shaw J."/>
            <person name="Wu H."/>
            <person name="Hsiao K."/>
            <person name="Chao Y."/>
            <person name="Chu M."/>
            <person name="Cheng C."/>
            <person name="Hour A."/>
            <person name="Lee P."/>
            <person name="Lin S."/>
            <person name="Lin Y."/>
            <person name="Liou J."/>
            <person name="Liu S."/>
            <person name="Hsing Y."/>
            <person name="Raghuvanshi S."/>
            <person name="Mohanty A."/>
            <person name="Bharti A.K."/>
            <person name="Gaur A."/>
            <person name="Gupta V."/>
            <person name="Kumar D."/>
            <person name="Ravi V."/>
            <person name="Vij S."/>
            <person name="Kapur A."/>
            <person name="Khurana P."/>
            <person name="Khurana P."/>
            <person name="Khurana J.P."/>
            <person name="Tyagi A.K."/>
            <person name="Gaikwad K."/>
            <person name="Singh A."/>
            <person name="Dalal V."/>
            <person name="Srivastava S."/>
            <person name="Dixit A."/>
            <person name="Pal A.K."/>
            <person name="Ghazi I.A."/>
            <person name="Yadav M."/>
            <person name="Pandit A."/>
            <person name="Bhargava A."/>
            <person name="Sureshbabu K."/>
            <person name="Batra K."/>
            <person name="Sharma T.R."/>
            <person name="Mohapatra T."/>
            <person name="Singh N.K."/>
            <person name="Messing J."/>
            <person name="Nelson A.B."/>
            <person name="Fuks G."/>
            <person name="Kavchok S."/>
            <person name="Keizer G."/>
            <person name="Linton E."/>
            <person name="Llaca V."/>
            <person name="Song R."/>
            <person name="Tanyolac B."/>
            <person name="Young S."/>
            <person name="Ho-Il K."/>
            <person name="Hahn J.H."/>
            <person name="Sangsakoo G."/>
            <person name="Vanavichit A."/>
            <person name="de Mattos Luiz.A.T."/>
            <person name="Zimmer P.D."/>
            <person name="Malone G."/>
            <person name="Dellagostin O."/>
            <person name="de Oliveira A.C."/>
            <person name="Bevan M."/>
            <person name="Bancroft I."/>
            <person name="Minx P."/>
            <person name="Cordum H."/>
            <person name="Wilson R."/>
            <person name="Cheng Z."/>
            <person name="Jin W."/>
            <person name="Jiang J."/>
            <person name="Leong S.A."/>
            <person name="Iwama H."/>
            <person name="Gojobori T."/>
            <person name="Itoh T."/>
            <person name="Niimura Y."/>
            <person name="Fujii Y."/>
            <person name="Habara T."/>
            <person name="Sakai H."/>
            <person name="Sato Y."/>
            <person name="Wilson G."/>
            <person name="Kumar K."/>
            <person name="McCouch S."/>
            <person name="Juretic N."/>
            <person name="Hoen D."/>
            <person name="Wright S."/>
            <person name="Bruskiewich R."/>
            <person name="Bureau T."/>
            <person name="Miyao A."/>
            <person name="Hirochika H."/>
            <person name="Nishikawa T."/>
            <person name="Kadowaki K."/>
            <person name="Sugiura M."/>
            <person name="Burr B."/>
            <person name="Sasaki T."/>
        </authorList>
    </citation>
    <scope>NUCLEOTIDE SEQUENCE [LARGE SCALE GENOMIC DNA]</scope>
    <source>
        <strain evidence="3">cv. Nipponbare</strain>
    </source>
</reference>
<proteinExistence type="predicted"/>
<evidence type="ECO:0000313" key="2">
    <source>
        <dbReference type="EMBL" id="BAD35788.1"/>
    </source>
</evidence>
<evidence type="ECO:0000313" key="3">
    <source>
        <dbReference type="Proteomes" id="UP000000763"/>
    </source>
</evidence>
<dbReference type="EMBL" id="AP004735">
    <property type="protein sequence ID" value="BAD35788.1"/>
    <property type="molecule type" value="Genomic_DNA"/>
</dbReference>
<gene>
    <name evidence="2" type="ORF">OSJNBa0031P18.49</name>
    <name evidence="1" type="ORF">P0618D11.14</name>
</gene>